<evidence type="ECO:0000313" key="1">
    <source>
        <dbReference type="EMBL" id="RKO97008.1"/>
    </source>
</evidence>
<name>A0A4P9WXM4_9FUNG</name>
<dbReference type="Proteomes" id="UP000268535">
    <property type="component" value="Unassembled WGS sequence"/>
</dbReference>
<protein>
    <submittedName>
        <fullName evidence="1">Uncharacterized protein</fullName>
    </submittedName>
</protein>
<reference evidence="2" key="1">
    <citation type="journal article" date="2018" name="Nat. Microbiol.">
        <title>Leveraging single-cell genomics to expand the fungal tree of life.</title>
        <authorList>
            <person name="Ahrendt S.R."/>
            <person name="Quandt C.A."/>
            <person name="Ciobanu D."/>
            <person name="Clum A."/>
            <person name="Salamov A."/>
            <person name="Andreopoulos B."/>
            <person name="Cheng J.F."/>
            <person name="Woyke T."/>
            <person name="Pelin A."/>
            <person name="Henrissat B."/>
            <person name="Reynolds N.K."/>
            <person name="Benny G.L."/>
            <person name="Smith M.E."/>
            <person name="James T.Y."/>
            <person name="Grigoriev I.V."/>
        </authorList>
    </citation>
    <scope>NUCLEOTIDE SEQUENCE [LARGE SCALE GENOMIC DNA]</scope>
    <source>
        <strain evidence="2">ATCC 52028</strain>
    </source>
</reference>
<accession>A0A4P9WXM4</accession>
<dbReference type="AlphaFoldDB" id="A0A4P9WXM4"/>
<organism evidence="1 2">
    <name type="scientific">Caulochytrium protostelioides</name>
    <dbReference type="NCBI Taxonomy" id="1555241"/>
    <lineage>
        <taxon>Eukaryota</taxon>
        <taxon>Fungi</taxon>
        <taxon>Fungi incertae sedis</taxon>
        <taxon>Chytridiomycota</taxon>
        <taxon>Chytridiomycota incertae sedis</taxon>
        <taxon>Chytridiomycetes</taxon>
        <taxon>Caulochytriales</taxon>
        <taxon>Caulochytriaceae</taxon>
        <taxon>Caulochytrium</taxon>
    </lineage>
</organism>
<evidence type="ECO:0000313" key="2">
    <source>
        <dbReference type="Proteomes" id="UP000268535"/>
    </source>
</evidence>
<sequence length="349" mass="39733">MMEAADASLKISRAMVDNINSVKRAFFKAAEVLAKPSVVQAQQEDNRHVVQAQRDDSIERFADHFVESSFHKAEKEADRLFYRLATGETTSGVLSYLVPQLTTESRAKFEIPLANAKVMFMTNPTLAERFLYSTVFHVEKASDRFQKQIYLLKHSHIKCLVDLCLPDPPVEMKEYPADLKKIVAEYNEQTLNERIPSTAAEWSGVFHSDMLSAYYVAIYNPLTPPRHRSATIWREFGMPKYENTQMAESLSQVANHLETLMNFPEKSTPFLSAQERGKNNNVERKSSSKFSTVKRAFDTEDRLATFRCLQTLVKSSKNFLVFLAGYFRFVLTGLPDDTSVFSNAYASQG</sequence>
<dbReference type="EMBL" id="ML009465">
    <property type="protein sequence ID" value="RKO97008.1"/>
    <property type="molecule type" value="Genomic_DNA"/>
</dbReference>
<gene>
    <name evidence="1" type="ORF">CAUPRSCDRAFT_11299</name>
</gene>
<proteinExistence type="predicted"/>